<gene>
    <name evidence="8" type="ORF">AAEO56_16185</name>
</gene>
<evidence type="ECO:0000256" key="4">
    <source>
        <dbReference type="ARBA" id="ARBA00023136"/>
    </source>
</evidence>
<accession>A0ABU9I1K8</accession>
<keyword evidence="3" id="KW-0732">Signal</keyword>
<evidence type="ECO:0000313" key="8">
    <source>
        <dbReference type="EMBL" id="MEL1245813.1"/>
    </source>
</evidence>
<dbReference type="Gene3D" id="3.10.20.310">
    <property type="entry name" value="membrane protein fhac"/>
    <property type="match status" value="1"/>
</dbReference>
<dbReference type="InterPro" id="IPR010827">
    <property type="entry name" value="BamA/TamA_POTRA"/>
</dbReference>
<organism evidence="8 9">
    <name type="scientific">Flavobacterium arundinis</name>
    <dbReference type="NCBI Taxonomy" id="3139143"/>
    <lineage>
        <taxon>Bacteria</taxon>
        <taxon>Pseudomonadati</taxon>
        <taxon>Bacteroidota</taxon>
        <taxon>Flavobacteriia</taxon>
        <taxon>Flavobacteriales</taxon>
        <taxon>Flavobacteriaceae</taxon>
        <taxon>Flavobacterium</taxon>
    </lineage>
</organism>
<evidence type="ECO:0000313" key="9">
    <source>
        <dbReference type="Proteomes" id="UP001464555"/>
    </source>
</evidence>
<keyword evidence="4" id="KW-0472">Membrane</keyword>
<evidence type="ECO:0000259" key="6">
    <source>
        <dbReference type="Pfam" id="PF01103"/>
    </source>
</evidence>
<dbReference type="Gene3D" id="2.40.160.50">
    <property type="entry name" value="membrane protein fhac: a member of the omp85/tpsb transporter family"/>
    <property type="match status" value="1"/>
</dbReference>
<feature type="domain" description="POTRA" evidence="7">
    <location>
        <begin position="157"/>
        <end position="241"/>
    </location>
</feature>
<keyword evidence="9" id="KW-1185">Reference proteome</keyword>
<keyword evidence="5" id="KW-0998">Cell outer membrane</keyword>
<dbReference type="Proteomes" id="UP001464555">
    <property type="component" value="Unassembled WGS sequence"/>
</dbReference>
<proteinExistence type="predicted"/>
<reference evidence="8 9" key="1">
    <citation type="submission" date="2024-04" db="EMBL/GenBank/DDBJ databases">
        <title>Flavobacterium sp. DGU11 16S ribosomal RNA gene Genome sequencing and assembly.</title>
        <authorList>
            <person name="Park S."/>
        </authorList>
    </citation>
    <scope>NUCLEOTIDE SEQUENCE [LARGE SCALE GENOMIC DNA]</scope>
    <source>
        <strain evidence="8 9">DGU11</strain>
    </source>
</reference>
<feature type="domain" description="Bacterial surface antigen (D15)" evidence="6">
    <location>
        <begin position="372"/>
        <end position="749"/>
    </location>
</feature>
<dbReference type="EMBL" id="JBBYHR010000010">
    <property type="protein sequence ID" value="MEL1245813.1"/>
    <property type="molecule type" value="Genomic_DNA"/>
</dbReference>
<protein>
    <submittedName>
        <fullName evidence="8">BamA/TamA family outer membrane protein</fullName>
    </submittedName>
</protein>
<evidence type="ECO:0000259" key="7">
    <source>
        <dbReference type="Pfam" id="PF07244"/>
    </source>
</evidence>
<comment type="subcellular location">
    <subcellularLocation>
        <location evidence="1">Membrane</location>
    </subcellularLocation>
</comment>
<dbReference type="RefSeq" id="WP_341698110.1">
    <property type="nucleotide sequence ID" value="NZ_JBBYHR010000010.1"/>
</dbReference>
<dbReference type="PANTHER" id="PTHR12815">
    <property type="entry name" value="SORTING AND ASSEMBLY MACHINERY SAMM50 PROTEIN FAMILY MEMBER"/>
    <property type="match status" value="1"/>
</dbReference>
<dbReference type="Pfam" id="PF01103">
    <property type="entry name" value="Omp85"/>
    <property type="match status" value="1"/>
</dbReference>
<dbReference type="Pfam" id="PF07244">
    <property type="entry name" value="POTRA"/>
    <property type="match status" value="1"/>
</dbReference>
<dbReference type="PANTHER" id="PTHR12815:SF47">
    <property type="entry name" value="TRANSLOCATION AND ASSEMBLY MODULE SUBUNIT TAMA"/>
    <property type="match status" value="1"/>
</dbReference>
<evidence type="ECO:0000256" key="2">
    <source>
        <dbReference type="ARBA" id="ARBA00022692"/>
    </source>
</evidence>
<evidence type="ECO:0000256" key="3">
    <source>
        <dbReference type="ARBA" id="ARBA00022729"/>
    </source>
</evidence>
<name>A0ABU9I1K8_9FLAO</name>
<dbReference type="InterPro" id="IPR039910">
    <property type="entry name" value="D15-like"/>
</dbReference>
<dbReference type="PROSITE" id="PS51257">
    <property type="entry name" value="PROKAR_LIPOPROTEIN"/>
    <property type="match status" value="1"/>
</dbReference>
<sequence>MTMIKNKFTYYLILALLFAYGCSNTKYLPEGDMLYVGGEVEVKDTLMTRKERKAMEKIMKGLLRPKPNSGFLGLRPKLYIYNIAGEPKKNSGFRHWLRTKVGEPPVLFSQVDLDYNADILQNYAENKGYFKVRTAADSTSRNKRAKALYTVTPKQQYTIREVKFPGDSAATEIDSTVANIRRRSRLKKGQPYDLDVIKEERERIDQRLKNRGYFYFSPDYILVQVDSTVGKHQVDLIVKVKDETPERAKRVYKMGDIYIYPNYSISSAKDTLLATTDSVQKYKDFTIIDPEQTFRPIIYDRTMFFHKGDIYSRRDHNLSLNRLVNLGNFKFVKNEFRPSDSIDGILDTYYYLTPLPRKSIRFEVLGKTNSANYNGTEASINWSNRNAFRAAELLTLSVFGGAEIQASGQNKGYNVYRVGGEASIIWPRFITPIKIQDSSAFVPRTRALVSYEYQNRARLYSLNSFRAQFGYLWKDNVRTEHNLNPFDLNYVSPATVTEEYWGQISAADSLNDGSGDALRKVIDKQLIFGPTYSYTYTNTAQKRKKHTFYYKGSLDVAGTIAGLATGADAKTKEPEEILGVAFSQFVKTEQDFRYYLKLSDNSQLANRIIIGVGVPYGNSTELPFIRQFFIGGTNSLRAFRARSIGPGTYRPDTDASSFLPDQSGDIKLEMNTEYRAKLFSVVHGALFVDAGNIWLWNKNEDKEGSQFTSKFYEQLAVGTGAGLRFDLSFLVLRLDLAFPLRKPWLPEGERWVIDDIDFGSKYWRRENLVFNLAIGYPF</sequence>
<dbReference type="InterPro" id="IPR000184">
    <property type="entry name" value="Bac_surfAg_D15"/>
</dbReference>
<comment type="caution">
    <text evidence="8">The sequence shown here is derived from an EMBL/GenBank/DDBJ whole genome shotgun (WGS) entry which is preliminary data.</text>
</comment>
<evidence type="ECO:0000256" key="5">
    <source>
        <dbReference type="ARBA" id="ARBA00023237"/>
    </source>
</evidence>
<evidence type="ECO:0000256" key="1">
    <source>
        <dbReference type="ARBA" id="ARBA00004370"/>
    </source>
</evidence>
<keyword evidence="2" id="KW-0812">Transmembrane</keyword>